<comment type="cofactor">
    <cofactor evidence="14 16">
        <name>FAD</name>
        <dbReference type="ChEBI" id="CHEBI:57692"/>
    </cofactor>
    <text evidence="14 16">Binds 1 FAD per subunit.</text>
</comment>
<accession>A0A0A2E3A2</accession>
<comment type="caution">
    <text evidence="19">The sequence shown here is derived from an EMBL/GenBank/DDBJ whole genome shotgun (WGS) entry which is preliminary data.</text>
</comment>
<evidence type="ECO:0000259" key="18">
    <source>
        <dbReference type="Pfam" id="PF07992"/>
    </source>
</evidence>
<dbReference type="InterPro" id="IPR004099">
    <property type="entry name" value="Pyr_nucl-diS_OxRdtase_dimer"/>
</dbReference>
<evidence type="ECO:0000256" key="15">
    <source>
        <dbReference type="PIRSR" id="PIRSR000350-4"/>
    </source>
</evidence>
<dbReference type="InterPro" id="IPR001100">
    <property type="entry name" value="Pyr_nuc-diS_OxRdtase"/>
</dbReference>
<dbReference type="FunFam" id="3.30.390.30:FF:000001">
    <property type="entry name" value="Dihydrolipoyl dehydrogenase"/>
    <property type="match status" value="1"/>
</dbReference>
<dbReference type="NCBIfam" id="TIGR01350">
    <property type="entry name" value="lipoamide_DH"/>
    <property type="match status" value="1"/>
</dbReference>
<evidence type="ECO:0000256" key="11">
    <source>
        <dbReference type="ARBA" id="ARBA00023284"/>
    </source>
</evidence>
<dbReference type="Pfam" id="PF02852">
    <property type="entry name" value="Pyr_redox_dim"/>
    <property type="match status" value="1"/>
</dbReference>
<dbReference type="GO" id="GO:0006103">
    <property type="term" value="P:2-oxoglutarate metabolic process"/>
    <property type="evidence" value="ECO:0007669"/>
    <property type="project" value="TreeGrafter"/>
</dbReference>
<dbReference type="PANTHER" id="PTHR22912">
    <property type="entry name" value="DISULFIDE OXIDOREDUCTASE"/>
    <property type="match status" value="1"/>
</dbReference>
<feature type="domain" description="Pyridine nucleotide-disulphide oxidoreductase dimerisation" evidence="17">
    <location>
        <begin position="342"/>
        <end position="446"/>
    </location>
</feature>
<organism evidence="19 20">
    <name type="scientific">Porphyromonas macacae</name>
    <dbReference type="NCBI Taxonomy" id="28115"/>
    <lineage>
        <taxon>Bacteria</taxon>
        <taxon>Pseudomonadati</taxon>
        <taxon>Bacteroidota</taxon>
        <taxon>Bacteroidia</taxon>
        <taxon>Bacteroidales</taxon>
        <taxon>Porphyromonadaceae</taxon>
        <taxon>Porphyromonas</taxon>
    </lineage>
</organism>
<feature type="binding site" evidence="14">
    <location>
        <position position="308"/>
    </location>
    <ligand>
        <name>FAD</name>
        <dbReference type="ChEBI" id="CHEBI:57692"/>
    </ligand>
</feature>
<feature type="domain" description="FAD/NAD(P)-binding" evidence="18">
    <location>
        <begin position="5"/>
        <end position="323"/>
    </location>
</feature>
<keyword evidence="7 14" id="KW-0274">FAD</keyword>
<dbReference type="OrthoDB" id="9800167at2"/>
<keyword evidence="14" id="KW-0547">Nucleotide-binding</keyword>
<evidence type="ECO:0000256" key="9">
    <source>
        <dbReference type="ARBA" id="ARBA00023027"/>
    </source>
</evidence>
<dbReference type="Proteomes" id="UP000030103">
    <property type="component" value="Unassembled WGS sequence"/>
</dbReference>
<dbReference type="InterPro" id="IPR036188">
    <property type="entry name" value="FAD/NAD-bd_sf"/>
</dbReference>
<evidence type="ECO:0000313" key="20">
    <source>
        <dbReference type="Proteomes" id="UP000030103"/>
    </source>
</evidence>
<dbReference type="InterPro" id="IPR006258">
    <property type="entry name" value="Lipoamide_DH"/>
</dbReference>
<keyword evidence="20" id="KW-1185">Reference proteome</keyword>
<keyword evidence="10" id="KW-1015">Disulfide bond</keyword>
<evidence type="ECO:0000256" key="3">
    <source>
        <dbReference type="ARBA" id="ARBA00012608"/>
    </source>
</evidence>
<evidence type="ECO:0000256" key="1">
    <source>
        <dbReference type="ARBA" id="ARBA00004496"/>
    </source>
</evidence>
<comment type="similarity">
    <text evidence="2 16">Belongs to the class-I pyridine nucleotide-disulfide oxidoreductase family.</text>
</comment>
<dbReference type="PRINTS" id="PR00368">
    <property type="entry name" value="FADPNR"/>
</dbReference>
<dbReference type="Gene3D" id="3.30.390.30">
    <property type="match status" value="1"/>
</dbReference>
<feature type="binding site" evidence="14">
    <location>
        <begin position="144"/>
        <end position="146"/>
    </location>
    <ligand>
        <name>FAD</name>
        <dbReference type="ChEBI" id="CHEBI:57692"/>
    </ligand>
</feature>
<dbReference type="InterPro" id="IPR023753">
    <property type="entry name" value="FAD/NAD-binding_dom"/>
</dbReference>
<keyword evidence="8 16" id="KW-0560">Oxidoreductase</keyword>
<name>A0A0A2E3A2_9PORP</name>
<evidence type="ECO:0000256" key="13">
    <source>
        <dbReference type="PIRSR" id="PIRSR000350-2"/>
    </source>
</evidence>
<sequence>MTAIFDLAVIGAGPGGDNAAEYASANGLKTIIFEKNNVGGVCLNEGCVPTKTILHSAHIYHKAGADGRKYAVSAENIEVALDKLIARKNKIIKKFSAGIRGDFKNHGVELVMAEAVLNGKDTDGNYRIDAGGETYLAKHILLATGSRSFIPPIPGLDKVDYWTNKEALDCKELPKSLTVIGGGVIGMEFVSFFNTMGVPVTVVEMMPKILGPMDEELSEELMKTYEKRGVKFYLNTKVVEVAPGVVYAELPEGERIEIPGDRIMVSVGRKAVTEGLGLDSLGIKTERGAVPVNEHMQTSDPNVYACGDITGQALLAHVARREGQVAVHHLLGVEDAMSYKAIPAIVYTDPEVSSVGATERELKLNNIPYEVLRLPMSYSGRFIIENEQVNGICKVLTDAEEKIIGAHLLGNTSSEFITIITLAVEKGMTVDELSRIVFPHPTISEILFSTTYPRKRR</sequence>
<comment type="subcellular location">
    <subcellularLocation>
        <location evidence="1">Cytoplasm</location>
    </subcellularLocation>
</comment>
<evidence type="ECO:0000256" key="7">
    <source>
        <dbReference type="ARBA" id="ARBA00022827"/>
    </source>
</evidence>
<dbReference type="GO" id="GO:0005737">
    <property type="term" value="C:cytoplasm"/>
    <property type="evidence" value="ECO:0007669"/>
    <property type="project" value="UniProtKB-SubCell"/>
</dbReference>
<evidence type="ECO:0000256" key="6">
    <source>
        <dbReference type="ARBA" id="ARBA00022630"/>
    </source>
</evidence>
<protein>
    <recommendedName>
        <fullName evidence="4 16">Dihydrolipoyl dehydrogenase</fullName>
        <ecNumber evidence="3 16">1.8.1.4</ecNumber>
    </recommendedName>
</protein>
<evidence type="ECO:0000256" key="16">
    <source>
        <dbReference type="RuleBase" id="RU003692"/>
    </source>
</evidence>
<dbReference type="SUPFAM" id="SSF55424">
    <property type="entry name" value="FAD/NAD-linked reductases, dimerisation (C-terminal) domain"/>
    <property type="match status" value="1"/>
</dbReference>
<feature type="active site" description="Proton acceptor" evidence="13">
    <location>
        <position position="440"/>
    </location>
</feature>
<dbReference type="GO" id="GO:0050660">
    <property type="term" value="F:flavin adenine dinucleotide binding"/>
    <property type="evidence" value="ECO:0007669"/>
    <property type="project" value="InterPro"/>
</dbReference>
<keyword evidence="9 14" id="KW-0520">NAD</keyword>
<dbReference type="EC" id="1.8.1.4" evidence="3 16"/>
<evidence type="ECO:0000256" key="5">
    <source>
        <dbReference type="ARBA" id="ARBA00022490"/>
    </source>
</evidence>
<dbReference type="PROSITE" id="PS00076">
    <property type="entry name" value="PYRIDINE_REDOX_1"/>
    <property type="match status" value="1"/>
</dbReference>
<evidence type="ECO:0000259" key="17">
    <source>
        <dbReference type="Pfam" id="PF02852"/>
    </source>
</evidence>
<dbReference type="Pfam" id="PF07992">
    <property type="entry name" value="Pyr_redox_2"/>
    <property type="match status" value="1"/>
</dbReference>
<evidence type="ECO:0000256" key="8">
    <source>
        <dbReference type="ARBA" id="ARBA00023002"/>
    </source>
</evidence>
<dbReference type="AlphaFoldDB" id="A0A0A2E3A2"/>
<evidence type="ECO:0000256" key="10">
    <source>
        <dbReference type="ARBA" id="ARBA00023157"/>
    </source>
</evidence>
<evidence type="ECO:0000256" key="14">
    <source>
        <dbReference type="PIRSR" id="PIRSR000350-3"/>
    </source>
</evidence>
<dbReference type="PANTHER" id="PTHR22912:SF217">
    <property type="entry name" value="DIHYDROLIPOYL DEHYDROGENASE"/>
    <property type="match status" value="1"/>
</dbReference>
<keyword evidence="11 16" id="KW-0676">Redox-active center</keyword>
<dbReference type="InterPro" id="IPR016156">
    <property type="entry name" value="FAD/NAD-linked_Rdtase_dimer_sf"/>
</dbReference>
<keyword evidence="5" id="KW-0963">Cytoplasm</keyword>
<dbReference type="RefSeq" id="WP_036874474.1">
    <property type="nucleotide sequence ID" value="NZ_JRFA01000023.1"/>
</dbReference>
<feature type="binding site" evidence="14">
    <location>
        <position position="51"/>
    </location>
    <ligand>
        <name>FAD</name>
        <dbReference type="ChEBI" id="CHEBI:57692"/>
    </ligand>
</feature>
<feature type="binding site" evidence="14">
    <location>
        <begin position="181"/>
        <end position="188"/>
    </location>
    <ligand>
        <name>NAD(+)</name>
        <dbReference type="ChEBI" id="CHEBI:57540"/>
    </ligand>
</feature>
<proteinExistence type="inferred from homology"/>
<dbReference type="PRINTS" id="PR00411">
    <property type="entry name" value="PNDRDTASEI"/>
</dbReference>
<dbReference type="eggNOG" id="COG1249">
    <property type="taxonomic scope" value="Bacteria"/>
</dbReference>
<dbReference type="InterPro" id="IPR050151">
    <property type="entry name" value="Class-I_Pyr_Nuc-Dis_Oxidored"/>
</dbReference>
<feature type="binding site" evidence="14">
    <location>
        <position position="204"/>
    </location>
    <ligand>
        <name>NAD(+)</name>
        <dbReference type="ChEBI" id="CHEBI:57540"/>
    </ligand>
</feature>
<feature type="binding site" evidence="14">
    <location>
        <position position="268"/>
    </location>
    <ligand>
        <name>NAD(+)</name>
        <dbReference type="ChEBI" id="CHEBI:57540"/>
    </ligand>
</feature>
<keyword evidence="6 16" id="KW-0285">Flavoprotein</keyword>
<reference evidence="19 20" key="1">
    <citation type="submission" date="2014-09" db="EMBL/GenBank/DDBJ databases">
        <title>Draft Genome Sequence of Porphyromonas macacae COT-192_OH2859.</title>
        <authorList>
            <person name="Wallis C."/>
            <person name="Deusch O."/>
            <person name="O'Flynn C."/>
            <person name="Davis I."/>
            <person name="Horsfall A."/>
            <person name="Kirkwood N."/>
            <person name="Harris S."/>
            <person name="Eisen J.A."/>
            <person name="Coil D.A."/>
            <person name="Darling A.E."/>
            <person name="Jospin G."/>
            <person name="Alexiev A."/>
        </authorList>
    </citation>
    <scope>NUCLEOTIDE SEQUENCE [LARGE SCALE GENOMIC DNA]</scope>
    <source>
        <strain evidence="20">COT-192 OH2859</strain>
    </source>
</reference>
<comment type="miscellaneous">
    <text evidence="16">The active site is a redox-active disulfide bond.</text>
</comment>
<dbReference type="EMBL" id="JRFA01000023">
    <property type="protein sequence ID" value="KGN73341.1"/>
    <property type="molecule type" value="Genomic_DNA"/>
</dbReference>
<dbReference type="GO" id="GO:0004148">
    <property type="term" value="F:dihydrolipoyl dehydrogenase (NADH) activity"/>
    <property type="evidence" value="ECO:0007669"/>
    <property type="project" value="UniProtKB-EC"/>
</dbReference>
<evidence type="ECO:0000256" key="12">
    <source>
        <dbReference type="ARBA" id="ARBA00049187"/>
    </source>
</evidence>
<dbReference type="Gene3D" id="3.50.50.60">
    <property type="entry name" value="FAD/NAD(P)-binding domain"/>
    <property type="match status" value="2"/>
</dbReference>
<evidence type="ECO:0000256" key="2">
    <source>
        <dbReference type="ARBA" id="ARBA00007532"/>
    </source>
</evidence>
<evidence type="ECO:0000313" key="19">
    <source>
        <dbReference type="EMBL" id="KGN73341.1"/>
    </source>
</evidence>
<comment type="catalytic activity">
    <reaction evidence="12 16">
        <text>N(6)-[(R)-dihydrolipoyl]-L-lysyl-[protein] + NAD(+) = N(6)-[(R)-lipoyl]-L-lysyl-[protein] + NADH + H(+)</text>
        <dbReference type="Rhea" id="RHEA:15045"/>
        <dbReference type="Rhea" id="RHEA-COMP:10474"/>
        <dbReference type="Rhea" id="RHEA-COMP:10475"/>
        <dbReference type="ChEBI" id="CHEBI:15378"/>
        <dbReference type="ChEBI" id="CHEBI:57540"/>
        <dbReference type="ChEBI" id="CHEBI:57945"/>
        <dbReference type="ChEBI" id="CHEBI:83099"/>
        <dbReference type="ChEBI" id="CHEBI:83100"/>
        <dbReference type="EC" id="1.8.1.4"/>
    </reaction>
</comment>
<feature type="disulfide bond" description="Redox-active" evidence="15">
    <location>
        <begin position="42"/>
        <end position="47"/>
    </location>
</feature>
<dbReference type="SUPFAM" id="SSF51905">
    <property type="entry name" value="FAD/NAD(P)-binding domain"/>
    <property type="match status" value="1"/>
</dbReference>
<dbReference type="InterPro" id="IPR012999">
    <property type="entry name" value="Pyr_OxRdtase_I_AS"/>
</dbReference>
<gene>
    <name evidence="19" type="ORF">HQ47_07675</name>
</gene>
<dbReference type="STRING" id="28115.HQ47_07675"/>
<evidence type="ECO:0000256" key="4">
    <source>
        <dbReference type="ARBA" id="ARBA00016961"/>
    </source>
</evidence>
<dbReference type="PIRSF" id="PIRSF000350">
    <property type="entry name" value="Mercury_reductase_MerA"/>
    <property type="match status" value="1"/>
</dbReference>